<gene>
    <name evidence="1" type="ORF">AAC691_11130</name>
</gene>
<name>A0ABZ3CZY2_9PROT</name>
<dbReference type="Pfam" id="PF07394">
    <property type="entry name" value="DUF1501"/>
    <property type="match status" value="1"/>
</dbReference>
<organism evidence="1 2">
    <name type="scientific">Nguyenibacter vanlangensis</name>
    <dbReference type="NCBI Taxonomy" id="1216886"/>
    <lineage>
        <taxon>Bacteria</taxon>
        <taxon>Pseudomonadati</taxon>
        <taxon>Pseudomonadota</taxon>
        <taxon>Alphaproteobacteria</taxon>
        <taxon>Acetobacterales</taxon>
        <taxon>Acetobacteraceae</taxon>
        <taxon>Nguyenibacter</taxon>
    </lineage>
</organism>
<dbReference type="PANTHER" id="PTHR43737">
    <property type="entry name" value="BLL7424 PROTEIN"/>
    <property type="match status" value="1"/>
</dbReference>
<proteinExistence type="predicted"/>
<evidence type="ECO:0000313" key="2">
    <source>
        <dbReference type="Proteomes" id="UP001449795"/>
    </source>
</evidence>
<keyword evidence="2" id="KW-1185">Reference proteome</keyword>
<evidence type="ECO:0000313" key="1">
    <source>
        <dbReference type="EMBL" id="XAE40899.1"/>
    </source>
</evidence>
<dbReference type="PROSITE" id="PS51318">
    <property type="entry name" value="TAT"/>
    <property type="match status" value="1"/>
</dbReference>
<protein>
    <submittedName>
        <fullName evidence="1">DUF1501 domain-containing protein</fullName>
    </submittedName>
</protein>
<dbReference type="EMBL" id="CP152276">
    <property type="protein sequence ID" value="XAE40899.1"/>
    <property type="molecule type" value="Genomic_DNA"/>
</dbReference>
<dbReference type="Proteomes" id="UP001449795">
    <property type="component" value="Chromosome"/>
</dbReference>
<dbReference type="InterPro" id="IPR010869">
    <property type="entry name" value="DUF1501"/>
</dbReference>
<accession>A0ABZ3CZY2</accession>
<reference evidence="1 2" key="1">
    <citation type="submission" date="2024-04" db="EMBL/GenBank/DDBJ databases">
        <title>Complete genome sequence of Nguyenibacter vanlangesis HBCM-1154, a strain capable of nitrogen fixation, IAA production, and phosphorus solubilization isolated from sugarcane soil.</title>
        <authorList>
            <person name="MY HANH P."/>
        </authorList>
    </citation>
    <scope>NUCLEOTIDE SEQUENCE [LARGE SCALE GENOMIC DNA]</scope>
    <source>
        <strain evidence="1 2">HBCM 1154</strain>
    </source>
</reference>
<dbReference type="RefSeq" id="WP_342626930.1">
    <property type="nucleotide sequence ID" value="NZ_CP152276.1"/>
</dbReference>
<dbReference type="InterPro" id="IPR006311">
    <property type="entry name" value="TAT_signal"/>
</dbReference>
<sequence>MSRPPIPAPPVLIPRRTALLGLGAAWTLGSASLALARPPGPARRDGRLVVVILRGALDGMAAVIPYGDPALAALRAPLVPPPPGQPGGMRDLGGFYGLHPALPVLHGFYAQGSLLPIHAVAGHYRSRSHFEAQDYMESGADTRLTSGWLNRAVGAMGGLPHGPDGAGLSVGLSTPLLLRGPTPIGSFDPLQAARPDDDLLARIAALNAPDPLTGPALRAGLRADTYSIRALSARERADAASSGMTAPGAPRPGTARPDPFLVLCHTAGTLLAAPDGPRVAALEIGGWDTHAAQMGRLSGPLRRLDAGLGVLRDALGPCWAHGAVLVMTEFGRTVRINGTAGTDHGTGTITLLAGGAVAGGRVGGTWPGLARGQLFENRDLAPTTDLRAVAMGVLRDHMGVPAHAMPRIFPGSAGIAPLAGLIRA</sequence>
<dbReference type="PANTHER" id="PTHR43737:SF1">
    <property type="entry name" value="DUF1501 DOMAIN-CONTAINING PROTEIN"/>
    <property type="match status" value="1"/>
</dbReference>